<gene>
    <name evidence="2" type="ORF">GSLYS_00002053001</name>
</gene>
<accession>A0AAV2H2X6</accession>
<sequence>MSSNIECLSAKKDLKMIKPKCEGIDVKQLELHEVKRNKSSNTHFIAKVHRASSFSQDGQDTDLLVDAGFYWKNDELCCYSCDVRVKAQECNKPFDAHHETCDHIKLKQMDGCEIKAAQDDFLKRQPEGDPEADHECLKCKTKWRVILYTGCGHLVLCTDCFLEELHSDPKPDTDSAAQDNSIPDGASPPSPLQDTAEPENHFIICPLENCQRRSYYYIRVKRN</sequence>
<dbReference type="SUPFAM" id="SSF57924">
    <property type="entry name" value="Inhibitor of apoptosis (IAP) repeat"/>
    <property type="match status" value="1"/>
</dbReference>
<dbReference type="Gene3D" id="1.10.1170.10">
    <property type="entry name" value="Inhibitor Of Apoptosis Protein (2mihbC-IAP-1), Chain A"/>
    <property type="match status" value="1"/>
</dbReference>
<dbReference type="EMBL" id="CAXITT010000024">
    <property type="protein sequence ID" value="CAL1527883.1"/>
    <property type="molecule type" value="Genomic_DNA"/>
</dbReference>
<feature type="region of interest" description="Disordered" evidence="1">
    <location>
        <begin position="171"/>
        <end position="195"/>
    </location>
</feature>
<reference evidence="2 3" key="1">
    <citation type="submission" date="2024-04" db="EMBL/GenBank/DDBJ databases">
        <authorList>
            <consortium name="Genoscope - CEA"/>
            <person name="William W."/>
        </authorList>
    </citation>
    <scope>NUCLEOTIDE SEQUENCE [LARGE SCALE GENOMIC DNA]</scope>
</reference>
<name>A0AAV2H2X6_LYMST</name>
<dbReference type="Proteomes" id="UP001497497">
    <property type="component" value="Unassembled WGS sequence"/>
</dbReference>
<keyword evidence="3" id="KW-1185">Reference proteome</keyword>
<dbReference type="AlphaFoldDB" id="A0AAV2H2X6"/>
<comment type="caution">
    <text evidence="2">The sequence shown here is derived from an EMBL/GenBank/DDBJ whole genome shotgun (WGS) entry which is preliminary data.</text>
</comment>
<evidence type="ECO:0008006" key="4">
    <source>
        <dbReference type="Google" id="ProtNLM"/>
    </source>
</evidence>
<evidence type="ECO:0000313" key="2">
    <source>
        <dbReference type="EMBL" id="CAL1527883.1"/>
    </source>
</evidence>
<proteinExistence type="predicted"/>
<evidence type="ECO:0000256" key="1">
    <source>
        <dbReference type="SAM" id="MobiDB-lite"/>
    </source>
</evidence>
<protein>
    <recommendedName>
        <fullName evidence="4">RING-type domain-containing protein</fullName>
    </recommendedName>
</protein>
<organism evidence="2 3">
    <name type="scientific">Lymnaea stagnalis</name>
    <name type="common">Great pond snail</name>
    <name type="synonym">Helix stagnalis</name>
    <dbReference type="NCBI Taxonomy" id="6523"/>
    <lineage>
        <taxon>Eukaryota</taxon>
        <taxon>Metazoa</taxon>
        <taxon>Spiralia</taxon>
        <taxon>Lophotrochozoa</taxon>
        <taxon>Mollusca</taxon>
        <taxon>Gastropoda</taxon>
        <taxon>Heterobranchia</taxon>
        <taxon>Euthyneura</taxon>
        <taxon>Panpulmonata</taxon>
        <taxon>Hygrophila</taxon>
        <taxon>Lymnaeoidea</taxon>
        <taxon>Lymnaeidae</taxon>
        <taxon>Lymnaea</taxon>
    </lineage>
</organism>
<evidence type="ECO:0000313" key="3">
    <source>
        <dbReference type="Proteomes" id="UP001497497"/>
    </source>
</evidence>